<dbReference type="PANTHER" id="PTHR35897">
    <property type="entry name" value="METHYLTRANSFERASE AUSD"/>
    <property type="match status" value="1"/>
</dbReference>
<sequence>LSVDSFSLNPDESAFYQEHTGIHDEDKLKAHIMEVAERSLKVYPYHCIAAFGFLRYGVPGYKQLLKLGSTRSNALFLDLGCCFGNDIRKAIQDGFPAQNIIASDLQADFWKFGHELFNTTPSTFPVAFIAGDVLDPSFISIQPPLQEPPSDTASISLQALVQAEPKSLNPLRGHLSAIHTSAFFISSTEMNKLL</sequence>
<dbReference type="SUPFAM" id="SSF53335">
    <property type="entry name" value="S-adenosyl-L-methionine-dependent methyltransferases"/>
    <property type="match status" value="1"/>
</dbReference>
<dbReference type="InterPro" id="IPR051654">
    <property type="entry name" value="Meroterpenoid_MTases"/>
</dbReference>
<keyword evidence="2" id="KW-0808">Transferase</keyword>
<dbReference type="EMBL" id="ML769387">
    <property type="protein sequence ID" value="KAE9409777.1"/>
    <property type="molecule type" value="Genomic_DNA"/>
</dbReference>
<evidence type="ECO:0000313" key="6">
    <source>
        <dbReference type="Proteomes" id="UP000799118"/>
    </source>
</evidence>
<organism evidence="5 6">
    <name type="scientific">Gymnopus androsaceus JB14</name>
    <dbReference type="NCBI Taxonomy" id="1447944"/>
    <lineage>
        <taxon>Eukaryota</taxon>
        <taxon>Fungi</taxon>
        <taxon>Dikarya</taxon>
        <taxon>Basidiomycota</taxon>
        <taxon>Agaricomycotina</taxon>
        <taxon>Agaricomycetes</taxon>
        <taxon>Agaricomycetidae</taxon>
        <taxon>Agaricales</taxon>
        <taxon>Marasmiineae</taxon>
        <taxon>Omphalotaceae</taxon>
        <taxon>Gymnopus</taxon>
    </lineage>
</organism>
<dbReference type="PANTHER" id="PTHR35897:SF1">
    <property type="entry name" value="METHYLTRANSFERASE AUSD"/>
    <property type="match status" value="1"/>
</dbReference>
<feature type="non-terminal residue" evidence="5">
    <location>
        <position position="1"/>
    </location>
</feature>
<dbReference type="OrthoDB" id="2094832at2759"/>
<protein>
    <recommendedName>
        <fullName evidence="7">Methyltransferase domain-containing protein</fullName>
    </recommendedName>
</protein>
<dbReference type="GO" id="GO:0016740">
    <property type="term" value="F:transferase activity"/>
    <property type="evidence" value="ECO:0007669"/>
    <property type="project" value="UniProtKB-KW"/>
</dbReference>
<evidence type="ECO:0000313" key="5">
    <source>
        <dbReference type="EMBL" id="KAE9409777.1"/>
    </source>
</evidence>
<keyword evidence="6" id="KW-1185">Reference proteome</keyword>
<dbReference type="AlphaFoldDB" id="A0A6A4ILQ9"/>
<reference evidence="5" key="1">
    <citation type="journal article" date="2019" name="Environ. Microbiol.">
        <title>Fungal ecological strategies reflected in gene transcription - a case study of two litter decomposers.</title>
        <authorList>
            <person name="Barbi F."/>
            <person name="Kohler A."/>
            <person name="Barry K."/>
            <person name="Baskaran P."/>
            <person name="Daum C."/>
            <person name="Fauchery L."/>
            <person name="Ihrmark K."/>
            <person name="Kuo A."/>
            <person name="LaButti K."/>
            <person name="Lipzen A."/>
            <person name="Morin E."/>
            <person name="Grigoriev I.V."/>
            <person name="Henrissat B."/>
            <person name="Lindahl B."/>
            <person name="Martin F."/>
        </authorList>
    </citation>
    <scope>NUCLEOTIDE SEQUENCE</scope>
    <source>
        <strain evidence="5">JB14</strain>
    </source>
</reference>
<dbReference type="Proteomes" id="UP000799118">
    <property type="component" value="Unassembled WGS sequence"/>
</dbReference>
<gene>
    <name evidence="5" type="ORF">BT96DRAFT_1085631</name>
</gene>
<keyword evidence="3" id="KW-0949">S-adenosyl-L-methionine</keyword>
<comment type="similarity">
    <text evidence="4">Belongs to the class I-like SAM-binding methyltransferase superfamily.</text>
</comment>
<comment type="pathway">
    <text evidence="1">Secondary metabolite biosynthesis.</text>
</comment>
<evidence type="ECO:0000256" key="2">
    <source>
        <dbReference type="ARBA" id="ARBA00022679"/>
    </source>
</evidence>
<evidence type="ECO:0000256" key="4">
    <source>
        <dbReference type="ARBA" id="ARBA00038314"/>
    </source>
</evidence>
<evidence type="ECO:0008006" key="7">
    <source>
        <dbReference type="Google" id="ProtNLM"/>
    </source>
</evidence>
<proteinExistence type="inferred from homology"/>
<evidence type="ECO:0000256" key="1">
    <source>
        <dbReference type="ARBA" id="ARBA00005179"/>
    </source>
</evidence>
<name>A0A6A4ILQ9_9AGAR</name>
<accession>A0A6A4ILQ9</accession>
<dbReference type="InterPro" id="IPR029063">
    <property type="entry name" value="SAM-dependent_MTases_sf"/>
</dbReference>
<evidence type="ECO:0000256" key="3">
    <source>
        <dbReference type="ARBA" id="ARBA00022691"/>
    </source>
</evidence>